<reference evidence="1" key="1">
    <citation type="submission" date="2014-05" db="EMBL/GenBank/DDBJ databases">
        <authorList>
            <person name="Chronopoulou M."/>
        </authorList>
    </citation>
    <scope>NUCLEOTIDE SEQUENCE</scope>
    <source>
        <tissue evidence="1">Whole organism</tissue>
    </source>
</reference>
<name>A0A0K2T2W3_LEPSM</name>
<dbReference type="EMBL" id="HACA01003038">
    <property type="protein sequence ID" value="CDW20399.1"/>
    <property type="molecule type" value="Transcribed_RNA"/>
</dbReference>
<organism evidence="1">
    <name type="scientific">Lepeophtheirus salmonis</name>
    <name type="common">Salmon louse</name>
    <name type="synonym">Caligus salmonis</name>
    <dbReference type="NCBI Taxonomy" id="72036"/>
    <lineage>
        <taxon>Eukaryota</taxon>
        <taxon>Metazoa</taxon>
        <taxon>Ecdysozoa</taxon>
        <taxon>Arthropoda</taxon>
        <taxon>Crustacea</taxon>
        <taxon>Multicrustacea</taxon>
        <taxon>Hexanauplia</taxon>
        <taxon>Copepoda</taxon>
        <taxon>Siphonostomatoida</taxon>
        <taxon>Caligidae</taxon>
        <taxon>Lepeophtheirus</taxon>
    </lineage>
</organism>
<evidence type="ECO:0000313" key="1">
    <source>
        <dbReference type="EMBL" id="CDW20399.1"/>
    </source>
</evidence>
<proteinExistence type="predicted"/>
<dbReference type="AlphaFoldDB" id="A0A0K2T2W3"/>
<protein>
    <submittedName>
        <fullName evidence="1">Uncharacterized protein</fullName>
    </submittedName>
</protein>
<sequence>MFTSSRNFFKMAWKMQMNNSCSLYTYLLLGVNFSSCLQKVWSITFPSDYITPRIIILPGFLNIRYDLYAKSSFTALETSCLLTPRFLANLDKEVPDEALIDFWRSSRKRGVRLRSLLMLWALQQTFPSTSQALKIWYTVVLG</sequence>
<accession>A0A0K2T2W3</accession>